<gene>
    <name evidence="1" type="ORF">skT53_32610</name>
</gene>
<evidence type="ECO:0000313" key="1">
    <source>
        <dbReference type="EMBL" id="BCJ88276.1"/>
    </source>
</evidence>
<name>A0A7I8DH97_9BACL</name>
<dbReference type="RefSeq" id="WP_200758911.1">
    <property type="nucleotide sequence ID" value="NZ_AP023366.1"/>
</dbReference>
<organism evidence="1 2">
    <name type="scientific">Effusibacillus dendaii</name>
    <dbReference type="NCBI Taxonomy" id="2743772"/>
    <lineage>
        <taxon>Bacteria</taxon>
        <taxon>Bacillati</taxon>
        <taxon>Bacillota</taxon>
        <taxon>Bacilli</taxon>
        <taxon>Bacillales</taxon>
        <taxon>Alicyclobacillaceae</taxon>
        <taxon>Effusibacillus</taxon>
    </lineage>
</organism>
<reference evidence="1 2" key="1">
    <citation type="submission" date="2020-08" db="EMBL/GenBank/DDBJ databases">
        <title>Complete Genome Sequence of Effusibacillus dendaii Strain skT53, Isolated from Farmland soil.</title>
        <authorList>
            <person name="Konishi T."/>
            <person name="Kawasaki H."/>
        </authorList>
    </citation>
    <scope>NUCLEOTIDE SEQUENCE [LARGE SCALE GENOMIC DNA]</scope>
    <source>
        <strain evidence="2">skT53</strain>
    </source>
</reference>
<keyword evidence="2" id="KW-1185">Reference proteome</keyword>
<dbReference type="Proteomes" id="UP000593802">
    <property type="component" value="Chromosome"/>
</dbReference>
<dbReference type="AlphaFoldDB" id="A0A7I8DH97"/>
<evidence type="ECO:0000313" key="2">
    <source>
        <dbReference type="Proteomes" id="UP000593802"/>
    </source>
</evidence>
<dbReference type="KEGG" id="eff:skT53_32610"/>
<accession>A0A7I8DH97</accession>
<dbReference type="EMBL" id="AP023366">
    <property type="protein sequence ID" value="BCJ88276.1"/>
    <property type="molecule type" value="Genomic_DNA"/>
</dbReference>
<proteinExistence type="predicted"/>
<sequence length="56" mass="6763">MLNKFISWIREVCPYCHKKMVSYDRGHYHSRACPDGQYKIETHPHLEVEIEYHSAK</sequence>
<protein>
    <submittedName>
        <fullName evidence="1">Uncharacterized protein</fullName>
    </submittedName>
</protein>